<feature type="domain" description="KAP NTPase" evidence="1">
    <location>
        <begin position="28"/>
        <end position="338"/>
    </location>
</feature>
<comment type="caution">
    <text evidence="2">The sequence shown here is derived from an EMBL/GenBank/DDBJ whole genome shotgun (WGS) entry which is preliminary data.</text>
</comment>
<evidence type="ECO:0000313" key="2">
    <source>
        <dbReference type="EMBL" id="MBW1259391.1"/>
    </source>
</evidence>
<reference evidence="2 3" key="1">
    <citation type="submission" date="2021-07" db="EMBL/GenBank/DDBJ databases">
        <title>A novel phosphonate cluster across the Pantoea species complex is important for pathogenicity in onion.</title>
        <authorList>
            <person name="Zhao M."/>
            <person name="Stice S."/>
            <person name="Shin G.Y."/>
            <person name="Coutinho T."/>
            <person name="Gitaitis R."/>
            <person name="Kvitko B."/>
            <person name="Dutta B."/>
        </authorList>
    </citation>
    <scope>NUCLEOTIDE SEQUENCE [LARGE SCALE GENOMIC DNA]</scope>
    <source>
        <strain evidence="2 3">BD 382</strain>
    </source>
</reference>
<accession>A0ABS6VJ88</accession>
<dbReference type="PANTHER" id="PTHR22674">
    <property type="entry name" value="NTPASE, KAP FAMILY P-LOOP DOMAIN-CONTAINING 1"/>
    <property type="match status" value="1"/>
</dbReference>
<proteinExistence type="predicted"/>
<dbReference type="Pfam" id="PF07693">
    <property type="entry name" value="KAP_NTPase"/>
    <property type="match status" value="1"/>
</dbReference>
<dbReference type="InterPro" id="IPR011646">
    <property type="entry name" value="KAP_P-loop"/>
</dbReference>
<dbReference type="InterPro" id="IPR052754">
    <property type="entry name" value="NTPase_KAP_P-loop"/>
</dbReference>
<evidence type="ECO:0000313" key="3">
    <source>
        <dbReference type="Proteomes" id="UP001197236"/>
    </source>
</evidence>
<dbReference type="Proteomes" id="UP001197236">
    <property type="component" value="Unassembled WGS sequence"/>
</dbReference>
<dbReference type="RefSeq" id="WP_096011307.1">
    <property type="nucleotide sequence ID" value="NZ_CP193912.1"/>
</dbReference>
<gene>
    <name evidence="2" type="ORF">KYI95_19660</name>
</gene>
<dbReference type="PANTHER" id="PTHR22674:SF6">
    <property type="entry name" value="NTPASE KAP FAMILY P-LOOP DOMAIN-CONTAINING PROTEIN 1"/>
    <property type="match status" value="1"/>
</dbReference>
<name>A0ABS6VJ88_9GAMM</name>
<dbReference type="EMBL" id="JAHVXZ010000016">
    <property type="protein sequence ID" value="MBW1259391.1"/>
    <property type="molecule type" value="Genomic_DNA"/>
</dbReference>
<dbReference type="SUPFAM" id="SSF52540">
    <property type="entry name" value="P-loop containing nucleoside triphosphate hydrolases"/>
    <property type="match status" value="1"/>
</dbReference>
<dbReference type="InterPro" id="IPR027417">
    <property type="entry name" value="P-loop_NTPase"/>
</dbReference>
<sequence length="745" mass="84803">MDNRSSITHAGEEAPIRRPEDDLYGFVNVAAGLSRSIHALDTNYSTVIGIEGQWGAGKTSLLNLLLKTLYQNKSPNTHILRIAPWMTAQGTSPADSLLMPVAAILREEEEKRQPLAKSFWQKKLSSFRRKRNSGAALDMLNYLRQTSGKLAPLADFFGNFVPGMGMAAKGMETLAKLDLSGRRQTAADLHASLDKKIRQFDLKFIVIIDDLDRLEPAQAVEVLRLVRSVADFSRFRYVMCYDREVLVQAIQHHLQISDGVLYLQKIIQLSFRLPRPETFDLRRELRTGAAALYREINGNGLDAGSESELAYAVDVYGEMLTTPREVNQILNALRFCYPGLRDYVYFPDLCFLQILRVVSPGLHDWSEHYLTERAVIQTGDGSLSIGQQENLCTQLKAHLSHFPETLARYGSTLGRWLPGISGYSNGKCRIFGQVQDEESSTALRRLGSLIYWRYYFSFSAPQNVLSEADILDILHKAGTDRQALENRLLESISSKGITSRTWFEHIITRLTPRVTAAASYEQLMGLISFFFSNGDRVKKAFMERHASFFMHDSGADRLVINLVAQVLERDRESSLGELKYLFETGTAVFWIAGFMRDLLILHGLSGDRPMPENETYFTHNELENLRCGLVTRLDSDAVKSLLLGHVDLLGYLYAWQQIDSKLPIQSWTHDVSTTDENFLLLLLRLRSTVISTDRARYYKLDLAEVSQFLLDEEAIKDRLDRTEKRGCYQDEVRMIREAISQKRYW</sequence>
<evidence type="ECO:0000259" key="1">
    <source>
        <dbReference type="Pfam" id="PF07693"/>
    </source>
</evidence>
<keyword evidence="3" id="KW-1185">Reference proteome</keyword>
<protein>
    <submittedName>
        <fullName evidence="2">KAP family NTPase</fullName>
    </submittedName>
</protein>
<dbReference type="Gene3D" id="3.40.50.300">
    <property type="entry name" value="P-loop containing nucleotide triphosphate hydrolases"/>
    <property type="match status" value="1"/>
</dbReference>
<organism evidence="2 3">
    <name type="scientific">Pantoea allii</name>
    <dbReference type="NCBI Taxonomy" id="574096"/>
    <lineage>
        <taxon>Bacteria</taxon>
        <taxon>Pseudomonadati</taxon>
        <taxon>Pseudomonadota</taxon>
        <taxon>Gammaproteobacteria</taxon>
        <taxon>Enterobacterales</taxon>
        <taxon>Erwiniaceae</taxon>
        <taxon>Pantoea</taxon>
    </lineage>
</organism>